<sequence>MLLSSMRMWRLLRKLTIMVRKSKAGEKTDSEKNRNVQASDQAGDEENHSSEHLDDIHDEEDGNHPSRDKNGYKGRNRRRGKGQKYPGTNGLGHGTVLSSHASEPSKPPPGPKMPDGTRGFTMGRGRPLAFNQN</sequence>
<organism evidence="2 3">
    <name type="scientific">Actinidia rufa</name>
    <dbReference type="NCBI Taxonomy" id="165716"/>
    <lineage>
        <taxon>Eukaryota</taxon>
        <taxon>Viridiplantae</taxon>
        <taxon>Streptophyta</taxon>
        <taxon>Embryophyta</taxon>
        <taxon>Tracheophyta</taxon>
        <taxon>Spermatophyta</taxon>
        <taxon>Magnoliopsida</taxon>
        <taxon>eudicotyledons</taxon>
        <taxon>Gunneridae</taxon>
        <taxon>Pentapetalae</taxon>
        <taxon>asterids</taxon>
        <taxon>Ericales</taxon>
        <taxon>Actinidiaceae</taxon>
        <taxon>Actinidia</taxon>
    </lineage>
</organism>
<reference evidence="2 3" key="1">
    <citation type="submission" date="2019-07" db="EMBL/GenBank/DDBJ databases">
        <title>De Novo Assembly of kiwifruit Actinidia rufa.</title>
        <authorList>
            <person name="Sugita-Konishi S."/>
            <person name="Sato K."/>
            <person name="Mori E."/>
            <person name="Abe Y."/>
            <person name="Kisaki G."/>
            <person name="Hamano K."/>
            <person name="Suezawa K."/>
            <person name="Otani M."/>
            <person name="Fukuda T."/>
            <person name="Manabe T."/>
            <person name="Gomi K."/>
            <person name="Tabuchi M."/>
            <person name="Akimitsu K."/>
            <person name="Kataoka I."/>
        </authorList>
    </citation>
    <scope>NUCLEOTIDE SEQUENCE [LARGE SCALE GENOMIC DNA]</scope>
    <source>
        <strain evidence="3">cv. Fuchu</strain>
    </source>
</reference>
<dbReference type="AlphaFoldDB" id="A0A7J0EQA1"/>
<keyword evidence="3" id="KW-1185">Reference proteome</keyword>
<feature type="compositionally biased region" description="Basic residues" evidence="1">
    <location>
        <begin position="72"/>
        <end position="82"/>
    </location>
</feature>
<evidence type="ECO:0000313" key="2">
    <source>
        <dbReference type="EMBL" id="GFY88603.1"/>
    </source>
</evidence>
<dbReference type="Proteomes" id="UP000585474">
    <property type="component" value="Unassembled WGS sequence"/>
</dbReference>
<accession>A0A7J0EQA1</accession>
<protein>
    <submittedName>
        <fullName evidence="2">RNA-binding protein</fullName>
    </submittedName>
</protein>
<feature type="compositionally biased region" description="Basic and acidic residues" evidence="1">
    <location>
        <begin position="62"/>
        <end position="71"/>
    </location>
</feature>
<feature type="compositionally biased region" description="Basic and acidic residues" evidence="1">
    <location>
        <begin position="23"/>
        <end position="34"/>
    </location>
</feature>
<evidence type="ECO:0000256" key="1">
    <source>
        <dbReference type="SAM" id="MobiDB-lite"/>
    </source>
</evidence>
<evidence type="ECO:0000313" key="3">
    <source>
        <dbReference type="Proteomes" id="UP000585474"/>
    </source>
</evidence>
<gene>
    <name evidence="2" type="ORF">Acr_06g0005430</name>
</gene>
<name>A0A7J0EQA1_9ERIC</name>
<feature type="region of interest" description="Disordered" evidence="1">
    <location>
        <begin position="20"/>
        <end position="133"/>
    </location>
</feature>
<comment type="caution">
    <text evidence="2">The sequence shown here is derived from an EMBL/GenBank/DDBJ whole genome shotgun (WGS) entry which is preliminary data.</text>
</comment>
<proteinExistence type="predicted"/>
<dbReference type="EMBL" id="BJWL01000006">
    <property type="protein sequence ID" value="GFY88603.1"/>
    <property type="molecule type" value="Genomic_DNA"/>
</dbReference>
<feature type="compositionally biased region" description="Basic and acidic residues" evidence="1">
    <location>
        <begin position="45"/>
        <end position="55"/>
    </location>
</feature>
<dbReference type="OrthoDB" id="435402at2759"/>